<evidence type="ECO:0008006" key="3">
    <source>
        <dbReference type="Google" id="ProtNLM"/>
    </source>
</evidence>
<dbReference type="RefSeq" id="WP_044216828.1">
    <property type="nucleotide sequence ID" value="NZ_JBKAGJ010000001.1"/>
</dbReference>
<dbReference type="AlphaFoldDB" id="A0A098SBI8"/>
<reference evidence="1 2" key="1">
    <citation type="journal article" date="2014" name="Int. J. Syst. Evol. Microbiol.">
        <title>Phaeodactylibacter xiamenensis gen. nov., sp. nov., a member of the family Saprospiraceae isolated from the marine alga Phaeodactylum tricornutum.</title>
        <authorList>
            <person name="Chen Z.Jr."/>
            <person name="Lei X."/>
            <person name="Lai Q."/>
            <person name="Li Y."/>
            <person name="Zhang B."/>
            <person name="Zhang J."/>
            <person name="Zhang H."/>
            <person name="Yang L."/>
            <person name="Zheng W."/>
            <person name="Tian Y."/>
            <person name="Yu Z."/>
            <person name="Xu H.Jr."/>
            <person name="Zheng T."/>
        </authorList>
    </citation>
    <scope>NUCLEOTIDE SEQUENCE [LARGE SCALE GENOMIC DNA]</scope>
    <source>
        <strain evidence="1 2">KD52</strain>
    </source>
</reference>
<accession>A0A098SBI8</accession>
<comment type="caution">
    <text evidence="1">The sequence shown here is derived from an EMBL/GenBank/DDBJ whole genome shotgun (WGS) entry which is preliminary data.</text>
</comment>
<keyword evidence="2" id="KW-1185">Reference proteome</keyword>
<proteinExistence type="predicted"/>
<dbReference type="Proteomes" id="UP000029736">
    <property type="component" value="Unassembled WGS sequence"/>
</dbReference>
<dbReference type="InterPro" id="IPR025345">
    <property type="entry name" value="DUF4249"/>
</dbReference>
<gene>
    <name evidence="1" type="ORF">IX84_04455</name>
</gene>
<dbReference type="PROSITE" id="PS51257">
    <property type="entry name" value="PROKAR_LIPOPROTEIN"/>
    <property type="match status" value="1"/>
</dbReference>
<dbReference type="EMBL" id="JPOS01000012">
    <property type="protein sequence ID" value="KGE89038.1"/>
    <property type="molecule type" value="Genomic_DNA"/>
</dbReference>
<evidence type="ECO:0000313" key="2">
    <source>
        <dbReference type="Proteomes" id="UP000029736"/>
    </source>
</evidence>
<sequence>MKLNKILLGPLLLLTACELTRPYDEGIFPSAPPVLVCFARIENDRPVSAYLFPTVQALDTSAANFISDAVVELYKDGGFLEELQFEEDQYVSAPATLGAPGSQYQLKVRHNDYPDLVSEVVLLPPPVDVFDYTVNYNEPASQYNISLSFSHTGQDAASYGVFADLYADGQLVRDRVRTALSGSEPFIENDTVRFNLIVPSQVTRFEDFVPVDTFSIDSAAVFIRVISEEYNAYRASVPDDEIGGFFPPKDDLFTNFEGGYGVLFTVSTKRIEVKF</sequence>
<dbReference type="OrthoDB" id="1466461at2"/>
<protein>
    <recommendedName>
        <fullName evidence="3">DUF4249 domain-containing protein</fullName>
    </recommendedName>
</protein>
<name>A0A098SBI8_9BACT</name>
<organism evidence="1 2">
    <name type="scientific">Phaeodactylibacter xiamenensis</name>
    <dbReference type="NCBI Taxonomy" id="1524460"/>
    <lineage>
        <taxon>Bacteria</taxon>
        <taxon>Pseudomonadati</taxon>
        <taxon>Bacteroidota</taxon>
        <taxon>Saprospiria</taxon>
        <taxon>Saprospirales</taxon>
        <taxon>Haliscomenobacteraceae</taxon>
        <taxon>Phaeodactylibacter</taxon>
    </lineage>
</organism>
<evidence type="ECO:0000313" key="1">
    <source>
        <dbReference type="EMBL" id="KGE89038.1"/>
    </source>
</evidence>
<dbReference type="STRING" id="1524460.IX84_04455"/>
<dbReference type="Pfam" id="PF14054">
    <property type="entry name" value="DUF4249"/>
    <property type="match status" value="1"/>
</dbReference>